<dbReference type="EnsemblPlants" id="Ma08_t16490.1">
    <property type="protein sequence ID" value="Ma08_p16490.1"/>
    <property type="gene ID" value="Ma08_g16490"/>
</dbReference>
<dbReference type="AlphaFoldDB" id="A0A804K7B1"/>
<evidence type="ECO:0000313" key="4">
    <source>
        <dbReference type="Proteomes" id="UP000012960"/>
    </source>
</evidence>
<evidence type="ECO:0000313" key="2">
    <source>
        <dbReference type="EMBL" id="CAG1831671.1"/>
    </source>
</evidence>
<sequence length="53" mass="5428">MAGKKASSTSKEAGLSGKSSSAGDFSIVFSPAPMAMAKDVPVRLVLAFEQPKN</sequence>
<feature type="compositionally biased region" description="Polar residues" evidence="1">
    <location>
        <begin position="1"/>
        <end position="23"/>
    </location>
</feature>
<gene>
    <name evidence="2" type="ORF">GSMUA_349250.1</name>
</gene>
<dbReference type="InParanoid" id="A0A804K7B1"/>
<reference evidence="3" key="2">
    <citation type="submission" date="2021-05" db="UniProtKB">
        <authorList>
            <consortium name="EnsemblPlants"/>
        </authorList>
    </citation>
    <scope>IDENTIFICATION</scope>
    <source>
        <strain evidence="3">subsp. malaccensis</strain>
    </source>
</reference>
<reference evidence="2" key="1">
    <citation type="submission" date="2021-03" db="EMBL/GenBank/DDBJ databases">
        <authorList>
            <consortium name="Genoscope - CEA"/>
            <person name="William W."/>
        </authorList>
    </citation>
    <scope>NUCLEOTIDE SEQUENCE</scope>
    <source>
        <strain evidence="2">Doubled-haploid Pahang</strain>
    </source>
</reference>
<keyword evidence="4" id="KW-1185">Reference proteome</keyword>
<dbReference type="EMBL" id="HG996472">
    <property type="protein sequence ID" value="CAG1831671.1"/>
    <property type="molecule type" value="Genomic_DNA"/>
</dbReference>
<feature type="region of interest" description="Disordered" evidence="1">
    <location>
        <begin position="1"/>
        <end position="24"/>
    </location>
</feature>
<organism evidence="3 4">
    <name type="scientific">Musa acuminata subsp. malaccensis</name>
    <name type="common">Wild banana</name>
    <name type="synonym">Musa malaccensis</name>
    <dbReference type="NCBI Taxonomy" id="214687"/>
    <lineage>
        <taxon>Eukaryota</taxon>
        <taxon>Viridiplantae</taxon>
        <taxon>Streptophyta</taxon>
        <taxon>Embryophyta</taxon>
        <taxon>Tracheophyta</taxon>
        <taxon>Spermatophyta</taxon>
        <taxon>Magnoliopsida</taxon>
        <taxon>Liliopsida</taxon>
        <taxon>Zingiberales</taxon>
        <taxon>Musaceae</taxon>
        <taxon>Musa</taxon>
    </lineage>
</organism>
<dbReference type="Proteomes" id="UP000012960">
    <property type="component" value="Unplaced"/>
</dbReference>
<accession>A0A804K7B1</accession>
<evidence type="ECO:0000313" key="3">
    <source>
        <dbReference type="EnsemblPlants" id="Ma08_p16490.1"/>
    </source>
</evidence>
<evidence type="ECO:0000256" key="1">
    <source>
        <dbReference type="SAM" id="MobiDB-lite"/>
    </source>
</evidence>
<dbReference type="Gramene" id="Ma08_t16490.1">
    <property type="protein sequence ID" value="Ma08_p16490.1"/>
    <property type="gene ID" value="Ma08_g16490"/>
</dbReference>
<proteinExistence type="predicted"/>
<name>A0A804K7B1_MUSAM</name>
<protein>
    <submittedName>
        <fullName evidence="2">(wild Malaysian banana) hypothetical protein</fullName>
    </submittedName>
</protein>